<keyword evidence="2" id="KW-1185">Reference proteome</keyword>
<dbReference type="Proteomes" id="UP001234495">
    <property type="component" value="Unassembled WGS sequence"/>
</dbReference>
<dbReference type="EMBL" id="JAUSUD010000009">
    <property type="protein sequence ID" value="MDQ0230946.1"/>
    <property type="molecule type" value="Genomic_DNA"/>
</dbReference>
<evidence type="ECO:0000313" key="1">
    <source>
        <dbReference type="EMBL" id="MDQ0230946.1"/>
    </source>
</evidence>
<evidence type="ECO:0000313" key="2">
    <source>
        <dbReference type="Proteomes" id="UP001234495"/>
    </source>
</evidence>
<organism evidence="1 2">
    <name type="scientific">Metabacillus malikii</name>
    <dbReference type="NCBI Taxonomy" id="1504265"/>
    <lineage>
        <taxon>Bacteria</taxon>
        <taxon>Bacillati</taxon>
        <taxon>Bacillota</taxon>
        <taxon>Bacilli</taxon>
        <taxon>Bacillales</taxon>
        <taxon>Bacillaceae</taxon>
        <taxon>Metabacillus</taxon>
    </lineage>
</organism>
<reference evidence="1 2" key="1">
    <citation type="submission" date="2023-07" db="EMBL/GenBank/DDBJ databases">
        <title>Genomic Encyclopedia of Type Strains, Phase IV (KMG-IV): sequencing the most valuable type-strain genomes for metagenomic binning, comparative biology and taxonomic classification.</title>
        <authorList>
            <person name="Goeker M."/>
        </authorList>
    </citation>
    <scope>NUCLEOTIDE SEQUENCE [LARGE SCALE GENOMIC DNA]</scope>
    <source>
        <strain evidence="1 2">DSM 29005</strain>
    </source>
</reference>
<comment type="caution">
    <text evidence="1">The sequence shown here is derived from an EMBL/GenBank/DDBJ whole genome shotgun (WGS) entry which is preliminary data.</text>
</comment>
<protein>
    <submittedName>
        <fullName evidence="1">Uncharacterized protein</fullName>
    </submittedName>
</protein>
<proteinExistence type="predicted"/>
<sequence>MAVRTSEMNSIQFTPGLPACSALITILAAY</sequence>
<name>A0ABT9ZGL7_9BACI</name>
<gene>
    <name evidence="1" type="ORF">J2S19_002207</name>
</gene>
<accession>A0ABT9ZGL7</accession>